<evidence type="ECO:0000313" key="9">
    <source>
        <dbReference type="EMBL" id="NMQ20660.1"/>
    </source>
</evidence>
<evidence type="ECO:0000256" key="8">
    <source>
        <dbReference type="PIRNR" id="PIRNR004553"/>
    </source>
</evidence>
<evidence type="ECO:0000256" key="5">
    <source>
        <dbReference type="ARBA" id="ARBA00022603"/>
    </source>
</evidence>
<dbReference type="Pfam" id="PF03602">
    <property type="entry name" value="Cons_hypoth95"/>
    <property type="match status" value="1"/>
</dbReference>
<evidence type="ECO:0000256" key="3">
    <source>
        <dbReference type="ARBA" id="ARBA00012141"/>
    </source>
</evidence>
<protein>
    <recommendedName>
        <fullName evidence="4 8">Ribosomal RNA small subunit methyltransferase D</fullName>
        <ecNumber evidence="3 8">2.1.1.171</ecNumber>
    </recommendedName>
</protein>
<dbReference type="InterPro" id="IPR029063">
    <property type="entry name" value="SAM-dependent_MTases_sf"/>
</dbReference>
<dbReference type="CDD" id="cd02440">
    <property type="entry name" value="AdoMet_MTases"/>
    <property type="match status" value="1"/>
</dbReference>
<evidence type="ECO:0000256" key="4">
    <source>
        <dbReference type="ARBA" id="ARBA00013682"/>
    </source>
</evidence>
<dbReference type="SUPFAM" id="SSF53335">
    <property type="entry name" value="S-adenosyl-L-methionine-dependent methyltransferases"/>
    <property type="match status" value="1"/>
</dbReference>
<dbReference type="NCBIfam" id="TIGR00095">
    <property type="entry name" value="16S rRNA (guanine(966)-N(2))-methyltransferase RsmD"/>
    <property type="match status" value="1"/>
</dbReference>
<sequence length="192" mass="21000">MSQRGGRANQLRVIGGQWRGRRLTFPDLPGLRPTPDRVRETLFNWLAPILPGARCLDLFAGSGALGIEALSRGAAEVVFVERHPLAARALRDHLDRLHAHNARVEQADALAWLRQPGTPFEIALLDPPFGQGLLEPSCAALEANGWLATSAWIYLESEAEAGTPALPACWTPCREKTAGAVTYRLARREIPI</sequence>
<name>A0ABX1TQJ5_9GAMM</name>
<reference evidence="9 10" key="1">
    <citation type="submission" date="2019-03" db="EMBL/GenBank/DDBJ databases">
        <title>Metabolic reconstructions from genomes of highly enriched 'Candidatus Accumulibacter' and 'Candidatus Competibacter' bioreactor populations.</title>
        <authorList>
            <person name="Annavajhala M.K."/>
            <person name="Welles L."/>
            <person name="Abbas B."/>
            <person name="Sorokin D."/>
            <person name="Park H."/>
            <person name="Van Loosdrecht M."/>
            <person name="Chandran K."/>
        </authorList>
    </citation>
    <scope>NUCLEOTIDE SEQUENCE [LARGE SCALE GENOMIC DNA]</scope>
    <source>
        <strain evidence="9 10">SBR_G</strain>
    </source>
</reference>
<dbReference type="RefSeq" id="WP_169249929.1">
    <property type="nucleotide sequence ID" value="NZ_SPMZ01000057.1"/>
</dbReference>
<evidence type="ECO:0000313" key="10">
    <source>
        <dbReference type="Proteomes" id="UP000760480"/>
    </source>
</evidence>
<dbReference type="PANTHER" id="PTHR43542">
    <property type="entry name" value="METHYLTRANSFERASE"/>
    <property type="match status" value="1"/>
</dbReference>
<dbReference type="EC" id="2.1.1.171" evidence="3 8"/>
<keyword evidence="6 8" id="KW-0808">Transferase</keyword>
<dbReference type="InterPro" id="IPR002052">
    <property type="entry name" value="DNA_methylase_N6_adenine_CS"/>
</dbReference>
<keyword evidence="5 8" id="KW-0489">Methyltransferase</keyword>
<comment type="function">
    <text evidence="1 8">Specifically methylates the guanine in position 966 of 16S rRNA in the assembled 30S particle.</text>
</comment>
<keyword evidence="8" id="KW-0949">S-adenosyl-L-methionine</keyword>
<dbReference type="PROSITE" id="PS00092">
    <property type="entry name" value="N6_MTASE"/>
    <property type="match status" value="1"/>
</dbReference>
<dbReference type="Gene3D" id="3.40.50.150">
    <property type="entry name" value="Vaccinia Virus protein VP39"/>
    <property type="match status" value="1"/>
</dbReference>
<dbReference type="GO" id="GO:0052913">
    <property type="term" value="F:16S rRNA (guanine(966)-N(2))-methyltransferase activity"/>
    <property type="evidence" value="ECO:0007669"/>
    <property type="project" value="UniProtKB-EC"/>
</dbReference>
<dbReference type="EMBL" id="SPMZ01000057">
    <property type="protein sequence ID" value="NMQ20660.1"/>
    <property type="molecule type" value="Genomic_DNA"/>
</dbReference>
<evidence type="ECO:0000256" key="7">
    <source>
        <dbReference type="ARBA" id="ARBA00048326"/>
    </source>
</evidence>
<comment type="catalytic activity">
    <reaction evidence="7 8">
        <text>guanosine(966) in 16S rRNA + S-adenosyl-L-methionine = N(2)-methylguanosine(966) in 16S rRNA + S-adenosyl-L-homocysteine + H(+)</text>
        <dbReference type="Rhea" id="RHEA:23548"/>
        <dbReference type="Rhea" id="RHEA-COMP:10211"/>
        <dbReference type="Rhea" id="RHEA-COMP:10212"/>
        <dbReference type="ChEBI" id="CHEBI:15378"/>
        <dbReference type="ChEBI" id="CHEBI:57856"/>
        <dbReference type="ChEBI" id="CHEBI:59789"/>
        <dbReference type="ChEBI" id="CHEBI:74269"/>
        <dbReference type="ChEBI" id="CHEBI:74481"/>
        <dbReference type="EC" id="2.1.1.171"/>
    </reaction>
</comment>
<comment type="caution">
    <text evidence="9">The sequence shown here is derived from an EMBL/GenBank/DDBJ whole genome shotgun (WGS) entry which is preliminary data.</text>
</comment>
<evidence type="ECO:0000256" key="6">
    <source>
        <dbReference type="ARBA" id="ARBA00022679"/>
    </source>
</evidence>
<evidence type="ECO:0000256" key="2">
    <source>
        <dbReference type="ARBA" id="ARBA00005269"/>
    </source>
</evidence>
<dbReference type="PIRSF" id="PIRSF004553">
    <property type="entry name" value="CHP00095"/>
    <property type="match status" value="1"/>
</dbReference>
<dbReference type="PANTHER" id="PTHR43542:SF1">
    <property type="entry name" value="METHYLTRANSFERASE"/>
    <property type="match status" value="1"/>
</dbReference>
<keyword evidence="8" id="KW-0698">rRNA processing</keyword>
<keyword evidence="10" id="KW-1185">Reference proteome</keyword>
<organism evidence="9 10">
    <name type="scientific">Candidatus Competibacter phosphatis</name>
    <dbReference type="NCBI Taxonomy" id="221280"/>
    <lineage>
        <taxon>Bacteria</taxon>
        <taxon>Pseudomonadati</taxon>
        <taxon>Pseudomonadota</taxon>
        <taxon>Gammaproteobacteria</taxon>
        <taxon>Candidatus Competibacteraceae</taxon>
        <taxon>Candidatus Competibacter</taxon>
    </lineage>
</organism>
<gene>
    <name evidence="9" type="primary">rsmD</name>
    <name evidence="9" type="ORF">E4P82_16545</name>
</gene>
<evidence type="ECO:0000256" key="1">
    <source>
        <dbReference type="ARBA" id="ARBA00002649"/>
    </source>
</evidence>
<dbReference type="InterPro" id="IPR004398">
    <property type="entry name" value="RNA_MeTrfase_RsmD"/>
</dbReference>
<dbReference type="Proteomes" id="UP000760480">
    <property type="component" value="Unassembled WGS sequence"/>
</dbReference>
<proteinExistence type="inferred from homology"/>
<comment type="similarity">
    <text evidence="2 8">Belongs to the methyltransferase superfamily. RsmD family.</text>
</comment>
<accession>A0ABX1TQJ5</accession>